<keyword evidence="2" id="KW-1185">Reference proteome</keyword>
<sequence>MDVVLKDILPCRGSVALKDGDSLWGKRQVKQCRDSRDDVIA</sequence>
<protein>
    <submittedName>
        <fullName evidence="1">Uncharacterized protein</fullName>
    </submittedName>
</protein>
<comment type="caution">
    <text evidence="1">The sequence shown here is derived from an EMBL/GenBank/DDBJ whole genome shotgun (WGS) entry which is preliminary data.</text>
</comment>
<dbReference type="AlphaFoldDB" id="A0A7W8JYT7"/>
<reference evidence="1 2" key="1">
    <citation type="submission" date="2020-08" db="EMBL/GenBank/DDBJ databases">
        <title>Genomic Encyclopedia of Type Strains, Phase IV (KMG-IV): sequencing the most valuable type-strain genomes for metagenomic binning, comparative biology and taxonomic classification.</title>
        <authorList>
            <person name="Goeker M."/>
        </authorList>
    </citation>
    <scope>NUCLEOTIDE SEQUENCE [LARGE SCALE GENOMIC DNA]</scope>
    <source>
        <strain evidence="1 2">DSM 27939</strain>
    </source>
</reference>
<dbReference type="Proteomes" id="UP000552709">
    <property type="component" value="Unassembled WGS sequence"/>
</dbReference>
<dbReference type="EMBL" id="JACHFL010000021">
    <property type="protein sequence ID" value="MBB5365737.1"/>
    <property type="molecule type" value="Genomic_DNA"/>
</dbReference>
<gene>
    <name evidence="1" type="ORF">HNQ08_004863</name>
</gene>
<proteinExistence type="predicted"/>
<evidence type="ECO:0000313" key="2">
    <source>
        <dbReference type="Proteomes" id="UP000552709"/>
    </source>
</evidence>
<organism evidence="1 2">
    <name type="scientific">Deinococcus humi</name>
    <dbReference type="NCBI Taxonomy" id="662880"/>
    <lineage>
        <taxon>Bacteria</taxon>
        <taxon>Thermotogati</taxon>
        <taxon>Deinococcota</taxon>
        <taxon>Deinococci</taxon>
        <taxon>Deinococcales</taxon>
        <taxon>Deinococcaceae</taxon>
        <taxon>Deinococcus</taxon>
    </lineage>
</organism>
<name>A0A7W8JYT7_9DEIO</name>
<evidence type="ECO:0000313" key="1">
    <source>
        <dbReference type="EMBL" id="MBB5365737.1"/>
    </source>
</evidence>
<accession>A0A7W8JYT7</accession>